<dbReference type="GeneID" id="77319190"/>
<accession>A0A0H4A0I9</accession>
<protein>
    <submittedName>
        <fullName evidence="1">Uncharacterized protein</fullName>
    </submittedName>
</protein>
<dbReference type="RefSeq" id="WP_080967327.1">
    <property type="nucleotide sequence ID" value="NZ_AP025513.1"/>
</dbReference>
<dbReference type="AlphaFoldDB" id="A0A0H4A0I9"/>
<name>A0A0H4A0I9_9VIBR</name>
<sequence length="81" mass="9373">MLLRNFIDTKALSWPLAPHLEMTKVGKLTLYLSPDIPERKFSIDELLAEVKLSKKQTKLWAAYFRDLASELDSLHDESNIK</sequence>
<evidence type="ECO:0000313" key="1">
    <source>
        <dbReference type="EMBL" id="AKN40437.1"/>
    </source>
</evidence>
<proteinExistence type="predicted"/>
<reference evidence="1" key="1">
    <citation type="journal article" date="2015" name="MBio">
        <title>Eco-Evolutionary Dynamics of Episomes among Ecologically Cohesive Bacterial Populations.</title>
        <authorList>
            <person name="Xue H."/>
            <person name="Cordero O.X."/>
            <person name="Camas F.M."/>
            <person name="Trimble W."/>
            <person name="Meyer F."/>
            <person name="Guglielmini J."/>
            <person name="Rocha E.P."/>
            <person name="Polz M.F."/>
        </authorList>
    </citation>
    <scope>NUCLEOTIDE SEQUENCE</scope>
    <source>
        <strain evidence="1">FF_267</strain>
    </source>
</reference>
<organism evidence="1">
    <name type="scientific">Vibrio tasmaniensis</name>
    <dbReference type="NCBI Taxonomy" id="212663"/>
    <lineage>
        <taxon>Bacteria</taxon>
        <taxon>Pseudomonadati</taxon>
        <taxon>Pseudomonadota</taxon>
        <taxon>Gammaproteobacteria</taxon>
        <taxon>Vibrionales</taxon>
        <taxon>Vibrionaceae</taxon>
        <taxon>Vibrio</taxon>
    </lineage>
</organism>
<dbReference type="EMBL" id="KP795695">
    <property type="protein sequence ID" value="AKN40437.1"/>
    <property type="molecule type" value="Genomic_DNA"/>
</dbReference>